<dbReference type="InterPro" id="IPR029068">
    <property type="entry name" value="Glyas_Bleomycin-R_OHBP_Dase"/>
</dbReference>
<dbReference type="PANTHER" id="PTHR33993">
    <property type="entry name" value="GLYOXALASE-RELATED"/>
    <property type="match status" value="1"/>
</dbReference>
<evidence type="ECO:0000313" key="3">
    <source>
        <dbReference type="Proteomes" id="UP000184452"/>
    </source>
</evidence>
<dbReference type="Pfam" id="PF18029">
    <property type="entry name" value="Glyoxalase_6"/>
    <property type="match status" value="1"/>
</dbReference>
<organism evidence="2 3">
    <name type="scientific">Nocardiopsis flavescens</name>
    <dbReference type="NCBI Taxonomy" id="758803"/>
    <lineage>
        <taxon>Bacteria</taxon>
        <taxon>Bacillati</taxon>
        <taxon>Actinomycetota</taxon>
        <taxon>Actinomycetes</taxon>
        <taxon>Streptosporangiales</taxon>
        <taxon>Nocardiopsidaceae</taxon>
        <taxon>Nocardiopsis</taxon>
    </lineage>
</organism>
<feature type="domain" description="VOC" evidence="1">
    <location>
        <begin position="137"/>
        <end position="252"/>
    </location>
</feature>
<accession>A0A1M6UYI4</accession>
<gene>
    <name evidence="2" type="ORF">SAMN05421803_13052</name>
</gene>
<dbReference type="InterPro" id="IPR037523">
    <property type="entry name" value="VOC_core"/>
</dbReference>
<dbReference type="CDD" id="cd07247">
    <property type="entry name" value="SgaA_N_like"/>
    <property type="match status" value="2"/>
</dbReference>
<dbReference type="AlphaFoldDB" id="A0A1M6UYI4"/>
<dbReference type="InterPro" id="IPR052164">
    <property type="entry name" value="Anthracycline_SecMetBiosynth"/>
</dbReference>
<dbReference type="PROSITE" id="PS51819">
    <property type="entry name" value="VOC"/>
    <property type="match status" value="2"/>
</dbReference>
<proteinExistence type="predicted"/>
<dbReference type="InterPro" id="IPR041581">
    <property type="entry name" value="Glyoxalase_6"/>
</dbReference>
<dbReference type="RefSeq" id="WP_073383972.1">
    <property type="nucleotide sequence ID" value="NZ_FQZK01000030.1"/>
</dbReference>
<evidence type="ECO:0000313" key="2">
    <source>
        <dbReference type="EMBL" id="SHK74155.1"/>
    </source>
</evidence>
<dbReference type="EMBL" id="FQZK01000030">
    <property type="protein sequence ID" value="SHK74155.1"/>
    <property type="molecule type" value="Genomic_DNA"/>
</dbReference>
<dbReference type="Gene3D" id="3.10.180.10">
    <property type="entry name" value="2,3-Dihydroxybiphenyl 1,2-Dioxygenase, domain 1"/>
    <property type="match status" value="2"/>
</dbReference>
<dbReference type="PANTHER" id="PTHR33993:SF10">
    <property type="entry name" value="CONSERVED PROTEIN"/>
    <property type="match status" value="1"/>
</dbReference>
<dbReference type="SUPFAM" id="SSF54593">
    <property type="entry name" value="Glyoxalase/Bleomycin resistance protein/Dihydroxybiphenyl dioxygenase"/>
    <property type="match status" value="2"/>
</dbReference>
<dbReference type="Pfam" id="PF00903">
    <property type="entry name" value="Glyoxalase"/>
    <property type="match status" value="1"/>
</dbReference>
<dbReference type="InterPro" id="IPR004360">
    <property type="entry name" value="Glyas_Fos-R_dOase_dom"/>
</dbReference>
<keyword evidence="3" id="KW-1185">Reference proteome</keyword>
<dbReference type="Proteomes" id="UP000184452">
    <property type="component" value="Unassembled WGS sequence"/>
</dbReference>
<sequence>MITTDHRPGSPCWIELSASDPGSSLAFYGGLFGWEAESAGPDTGGYMILRSRGRAVGGAGPLMEAGQPPAWTLYFHTPDAEAGVRRVAELGGTVGVEPVDVMGMGVMAHCADPQGVGFALWQPLSFPGLEAVDEPGSLMWTELWTPDAEGALEFYTALFSWDSTPFPLPGGSTYRIVRPGGLPDERAHGGIAQASGTGDWHPVFHVEDVDGAAALVAETGGRVTMAPDDAAGVGRLSACTDPDGNAFVLLRPSPA</sequence>
<feature type="domain" description="VOC" evidence="1">
    <location>
        <begin position="10"/>
        <end position="123"/>
    </location>
</feature>
<reference evidence="2 3" key="1">
    <citation type="submission" date="2016-11" db="EMBL/GenBank/DDBJ databases">
        <authorList>
            <person name="Jaros S."/>
            <person name="Januszkiewicz K."/>
            <person name="Wedrychowicz H."/>
        </authorList>
    </citation>
    <scope>NUCLEOTIDE SEQUENCE [LARGE SCALE GENOMIC DNA]</scope>
    <source>
        <strain evidence="2 3">CGMCC 4.5723</strain>
    </source>
</reference>
<evidence type="ECO:0000259" key="1">
    <source>
        <dbReference type="PROSITE" id="PS51819"/>
    </source>
</evidence>
<dbReference type="OrthoDB" id="9793039at2"/>
<protein>
    <recommendedName>
        <fullName evidence="1">VOC domain-containing protein</fullName>
    </recommendedName>
</protein>
<name>A0A1M6UYI4_9ACTN</name>